<organism evidence="2 3">
    <name type="scientific">Evtepia gabavorous</name>
    <dbReference type="NCBI Taxonomy" id="2211183"/>
    <lineage>
        <taxon>Bacteria</taxon>
        <taxon>Bacillati</taxon>
        <taxon>Bacillota</taxon>
        <taxon>Clostridia</taxon>
        <taxon>Eubacteriales</taxon>
        <taxon>Evtepia</taxon>
    </lineage>
</organism>
<accession>A0A3E2B610</accession>
<evidence type="ECO:0000313" key="2">
    <source>
        <dbReference type="EMBL" id="RFT07371.1"/>
    </source>
</evidence>
<feature type="region of interest" description="Disordered" evidence="1">
    <location>
        <begin position="1"/>
        <end position="21"/>
    </location>
</feature>
<name>A0A3E2B610_9FIRM</name>
<evidence type="ECO:0000313" key="3">
    <source>
        <dbReference type="Proteomes" id="UP000260649"/>
    </source>
</evidence>
<dbReference type="Proteomes" id="UP000260649">
    <property type="component" value="Unassembled WGS sequence"/>
</dbReference>
<evidence type="ECO:0000256" key="1">
    <source>
        <dbReference type="SAM" id="MobiDB-lite"/>
    </source>
</evidence>
<proteinExistence type="predicted"/>
<sequence length="74" mass="8339">MQSKGIASRRRSCSPSQGWTSHWVSSRCRSWRETSTWSRLSKTACMGKGMDFTWSAVKDVRLIFSSSPAQEAPP</sequence>
<keyword evidence="3" id="KW-1185">Reference proteome</keyword>
<comment type="caution">
    <text evidence="2">The sequence shown here is derived from an EMBL/GenBank/DDBJ whole genome shotgun (WGS) entry which is preliminary data.</text>
</comment>
<dbReference type="EMBL" id="QQRQ01000002">
    <property type="protein sequence ID" value="RFT07371.1"/>
    <property type="molecule type" value="Genomic_DNA"/>
</dbReference>
<gene>
    <name evidence="2" type="ORF">DV520_01615</name>
</gene>
<protein>
    <submittedName>
        <fullName evidence="2">Uncharacterized protein</fullName>
    </submittedName>
</protein>
<dbReference type="AlphaFoldDB" id="A0A3E2B610"/>
<reference evidence="2 3" key="1">
    <citation type="submission" date="2018-07" db="EMBL/GenBank/DDBJ databases">
        <title>GABA Modulating Bacteria of the Human Gut Microbiota.</title>
        <authorList>
            <person name="Strandwitz P."/>
            <person name="Kim K.H."/>
            <person name="Terekhova D."/>
            <person name="Liu J.K."/>
            <person name="Sharma A."/>
            <person name="Levering J."/>
            <person name="Mcdonald D."/>
            <person name="Dietrich D."/>
            <person name="Ramadhar T.R."/>
            <person name="Lekbua A."/>
            <person name="Mroue N."/>
            <person name="Liston C."/>
            <person name="Stewart E.J."/>
            <person name="Dubin M.J."/>
            <person name="Zengler K."/>
            <person name="Knight R."/>
            <person name="Gilbert J.A."/>
            <person name="Clardy J."/>
            <person name="Lewis K."/>
        </authorList>
    </citation>
    <scope>NUCLEOTIDE SEQUENCE [LARGE SCALE GENOMIC DNA]</scope>
    <source>
        <strain evidence="2 3">KLE1738</strain>
    </source>
</reference>